<keyword evidence="4" id="KW-1185">Reference proteome</keyword>
<proteinExistence type="predicted"/>
<name>A0ABU1ITQ2_9BACL</name>
<keyword evidence="2" id="KW-1133">Transmembrane helix</keyword>
<feature type="region of interest" description="Disordered" evidence="1">
    <location>
        <begin position="1"/>
        <end position="46"/>
    </location>
</feature>
<dbReference type="Proteomes" id="UP001185028">
    <property type="component" value="Unassembled WGS sequence"/>
</dbReference>
<reference evidence="3 4" key="1">
    <citation type="submission" date="2023-07" db="EMBL/GenBank/DDBJ databases">
        <title>Genomic Encyclopedia of Type Strains, Phase IV (KMG-IV): sequencing the most valuable type-strain genomes for metagenomic binning, comparative biology and taxonomic classification.</title>
        <authorList>
            <person name="Goeker M."/>
        </authorList>
    </citation>
    <scope>NUCLEOTIDE SEQUENCE [LARGE SCALE GENOMIC DNA]</scope>
    <source>
        <strain evidence="3 4">DSM 22170</strain>
    </source>
</reference>
<keyword evidence="2" id="KW-0812">Transmembrane</keyword>
<accession>A0ABU1ITQ2</accession>
<dbReference type="EMBL" id="JAVDQH010000002">
    <property type="protein sequence ID" value="MDR6242639.1"/>
    <property type="molecule type" value="Genomic_DNA"/>
</dbReference>
<evidence type="ECO:0008006" key="5">
    <source>
        <dbReference type="Google" id="ProtNLM"/>
    </source>
</evidence>
<evidence type="ECO:0000313" key="3">
    <source>
        <dbReference type="EMBL" id="MDR6242639.1"/>
    </source>
</evidence>
<sequence length="101" mass="11095">MPSRRSAIQEAAKTQKAAPNRKLTRRPEASESKEREQEKKPAATARSAGMKTLQFMLVLVGFAAALVIGMTVGYSVLGHHSIADVLYPETWAHVFQLVYAP</sequence>
<feature type="transmembrane region" description="Helical" evidence="2">
    <location>
        <begin position="55"/>
        <end position="77"/>
    </location>
</feature>
<evidence type="ECO:0000313" key="4">
    <source>
        <dbReference type="Proteomes" id="UP001185028"/>
    </source>
</evidence>
<protein>
    <recommendedName>
        <fullName evidence="5">DNA-directed RNA polymerase subunit beta</fullName>
    </recommendedName>
</protein>
<dbReference type="RefSeq" id="WP_188774153.1">
    <property type="nucleotide sequence ID" value="NZ_BMMB01000002.1"/>
</dbReference>
<dbReference type="Pfam" id="PF11772">
    <property type="entry name" value="EpuA"/>
    <property type="match status" value="1"/>
</dbReference>
<organism evidence="3 4">
    <name type="scientific">Paenibacillus hunanensis</name>
    <dbReference type="NCBI Taxonomy" id="539262"/>
    <lineage>
        <taxon>Bacteria</taxon>
        <taxon>Bacillati</taxon>
        <taxon>Bacillota</taxon>
        <taxon>Bacilli</taxon>
        <taxon>Bacillales</taxon>
        <taxon>Paenibacillaceae</taxon>
        <taxon>Paenibacillus</taxon>
    </lineage>
</organism>
<keyword evidence="2" id="KW-0472">Membrane</keyword>
<dbReference type="InterPro" id="IPR024596">
    <property type="entry name" value="RNApol_su_b/EpuA"/>
</dbReference>
<gene>
    <name evidence="3" type="ORF">JOC58_000523</name>
</gene>
<evidence type="ECO:0000256" key="2">
    <source>
        <dbReference type="SAM" id="Phobius"/>
    </source>
</evidence>
<feature type="compositionally biased region" description="Basic and acidic residues" evidence="1">
    <location>
        <begin position="25"/>
        <end position="41"/>
    </location>
</feature>
<comment type="caution">
    <text evidence="3">The sequence shown here is derived from an EMBL/GenBank/DDBJ whole genome shotgun (WGS) entry which is preliminary data.</text>
</comment>
<evidence type="ECO:0000256" key="1">
    <source>
        <dbReference type="SAM" id="MobiDB-lite"/>
    </source>
</evidence>